<feature type="region of interest" description="Disordered" evidence="6">
    <location>
        <begin position="1"/>
        <end position="34"/>
    </location>
</feature>
<dbReference type="GO" id="GO:0010468">
    <property type="term" value="P:regulation of gene expression"/>
    <property type="evidence" value="ECO:0007669"/>
    <property type="project" value="UniProtKB-ARBA"/>
</dbReference>
<reference evidence="7" key="2">
    <citation type="submission" date="2023-05" db="EMBL/GenBank/DDBJ databases">
        <authorList>
            <consortium name="Lawrence Berkeley National Laboratory"/>
            <person name="Steindorff A."/>
            <person name="Hensen N."/>
            <person name="Bonometti L."/>
            <person name="Westerberg I."/>
            <person name="Brannstrom I.O."/>
            <person name="Guillou S."/>
            <person name="Cros-Aarteil S."/>
            <person name="Calhoun S."/>
            <person name="Haridas S."/>
            <person name="Kuo A."/>
            <person name="Mondo S."/>
            <person name="Pangilinan J."/>
            <person name="Riley R."/>
            <person name="Labutti K."/>
            <person name="Andreopoulos B."/>
            <person name="Lipzen A."/>
            <person name="Chen C."/>
            <person name="Yanf M."/>
            <person name="Daum C."/>
            <person name="Ng V."/>
            <person name="Clum A."/>
            <person name="Ohm R."/>
            <person name="Martin F."/>
            <person name="Silar P."/>
            <person name="Natvig D."/>
            <person name="Lalanne C."/>
            <person name="Gautier V."/>
            <person name="Ament-Velasquez S.L."/>
            <person name="Kruys A."/>
            <person name="Hutchinson M.I."/>
            <person name="Powell A.J."/>
            <person name="Barry K."/>
            <person name="Miller A.N."/>
            <person name="Grigoriev I.V."/>
            <person name="Debuchy R."/>
            <person name="Gladieux P."/>
            <person name="Thoren M.H."/>
            <person name="Johannesson H."/>
        </authorList>
    </citation>
    <scope>NUCLEOTIDE SEQUENCE</scope>
    <source>
        <strain evidence="7">CBS 508.74</strain>
    </source>
</reference>
<evidence type="ECO:0000256" key="4">
    <source>
        <dbReference type="ARBA" id="ARBA00023163"/>
    </source>
</evidence>
<evidence type="ECO:0000256" key="3">
    <source>
        <dbReference type="ARBA" id="ARBA00023015"/>
    </source>
</evidence>
<dbReference type="GeneID" id="89942616"/>
<keyword evidence="5" id="KW-0539">Nucleus</keyword>
<dbReference type="AlphaFoldDB" id="A0AAN6TJU3"/>
<feature type="compositionally biased region" description="Low complexity" evidence="6">
    <location>
        <begin position="503"/>
        <end position="512"/>
    </location>
</feature>
<keyword evidence="2" id="KW-0678">Repressor</keyword>
<feature type="region of interest" description="Disordered" evidence="6">
    <location>
        <begin position="306"/>
        <end position="340"/>
    </location>
</feature>
<feature type="region of interest" description="Disordered" evidence="6">
    <location>
        <begin position="496"/>
        <end position="552"/>
    </location>
</feature>
<gene>
    <name evidence="7" type="ORF">N656DRAFT_826853</name>
</gene>
<feature type="region of interest" description="Disordered" evidence="6">
    <location>
        <begin position="199"/>
        <end position="264"/>
    </location>
</feature>
<keyword evidence="3" id="KW-0805">Transcription regulation</keyword>
<feature type="compositionally biased region" description="Basic and acidic residues" evidence="6">
    <location>
        <begin position="218"/>
        <end position="229"/>
    </location>
</feature>
<evidence type="ECO:0008006" key="9">
    <source>
        <dbReference type="Google" id="ProtNLM"/>
    </source>
</evidence>
<evidence type="ECO:0000256" key="6">
    <source>
        <dbReference type="SAM" id="MobiDB-lite"/>
    </source>
</evidence>
<evidence type="ECO:0000313" key="7">
    <source>
        <dbReference type="EMBL" id="KAK4115695.1"/>
    </source>
</evidence>
<evidence type="ECO:0000256" key="5">
    <source>
        <dbReference type="ARBA" id="ARBA00023242"/>
    </source>
</evidence>
<dbReference type="Proteomes" id="UP001302812">
    <property type="component" value="Unassembled WGS sequence"/>
</dbReference>
<keyword evidence="8" id="KW-1185">Reference proteome</keyword>
<comment type="subcellular location">
    <subcellularLocation>
        <location evidence="1">Nucleus</location>
    </subcellularLocation>
</comment>
<sequence length="552" mass="61258">MATTEAAMADTPVHRPDRRMNGSPPPTQSKRDKRRQMLVDRLATLTEKLSKDRDQAFREQLHKIQIDTTLVMRVDPYVDGPLDAFEQDQLNGDADGPQTLLDRAGPRFAKWMEKVQDLVEERDYHLTKYKFDYEKKTSEFLNTHAFKVETANREYRALSQTLRDRLINSITSKKFRLNKEKEALEISDASALLLHPNQFSITNPASPGGTHNKRTTRQRREMEDAGMENRKRKRNNNDDDGSPAPQRRALDASGTTPLWQTDRLASRKATGPIYSIDKLFTDKELTMSYNTAALAARKYLLTHKPKLDEHGRPIPSPDGSDSGAGDQDENDGSDSVPSAPMMERNVSHATRSGRGGANNPNFIDDKLTGMEMLANFDFPGNFDRMLAADPKLPPTFPSTYVKGYNKLDYNIPSTLSADDAHADLRVMKALKDYDEANGVGANFEMENGSRKLLEAASLRARDHRFVAFLQGERPSENQVRKQLGLPVLSDVVEPVVSNERAGTPKPGHTGTPGPSPAKPSALGGVPMSRQSSANGAPMSRSSSRKGGRGGRS</sequence>
<evidence type="ECO:0000256" key="1">
    <source>
        <dbReference type="ARBA" id="ARBA00004123"/>
    </source>
</evidence>
<feature type="compositionally biased region" description="Basic residues" evidence="6">
    <location>
        <begin position="542"/>
        <end position="552"/>
    </location>
</feature>
<reference evidence="7" key="1">
    <citation type="journal article" date="2023" name="Mol. Phylogenet. Evol.">
        <title>Genome-scale phylogeny and comparative genomics of the fungal order Sordariales.</title>
        <authorList>
            <person name="Hensen N."/>
            <person name="Bonometti L."/>
            <person name="Westerberg I."/>
            <person name="Brannstrom I.O."/>
            <person name="Guillou S."/>
            <person name="Cros-Aarteil S."/>
            <person name="Calhoun S."/>
            <person name="Haridas S."/>
            <person name="Kuo A."/>
            <person name="Mondo S."/>
            <person name="Pangilinan J."/>
            <person name="Riley R."/>
            <person name="LaButti K."/>
            <person name="Andreopoulos B."/>
            <person name="Lipzen A."/>
            <person name="Chen C."/>
            <person name="Yan M."/>
            <person name="Daum C."/>
            <person name="Ng V."/>
            <person name="Clum A."/>
            <person name="Steindorff A."/>
            <person name="Ohm R.A."/>
            <person name="Martin F."/>
            <person name="Silar P."/>
            <person name="Natvig D.O."/>
            <person name="Lalanne C."/>
            <person name="Gautier V."/>
            <person name="Ament-Velasquez S.L."/>
            <person name="Kruys A."/>
            <person name="Hutchinson M.I."/>
            <person name="Powell A.J."/>
            <person name="Barry K."/>
            <person name="Miller A.N."/>
            <person name="Grigoriev I.V."/>
            <person name="Debuchy R."/>
            <person name="Gladieux P."/>
            <person name="Hiltunen Thoren M."/>
            <person name="Johannesson H."/>
        </authorList>
    </citation>
    <scope>NUCLEOTIDE SEQUENCE</scope>
    <source>
        <strain evidence="7">CBS 508.74</strain>
    </source>
</reference>
<dbReference type="RefSeq" id="XP_064673265.1">
    <property type="nucleotide sequence ID" value="XM_064818490.1"/>
</dbReference>
<proteinExistence type="predicted"/>
<dbReference type="EMBL" id="MU853334">
    <property type="protein sequence ID" value="KAK4115695.1"/>
    <property type="molecule type" value="Genomic_DNA"/>
</dbReference>
<organism evidence="7 8">
    <name type="scientific">Canariomyces notabilis</name>
    <dbReference type="NCBI Taxonomy" id="2074819"/>
    <lineage>
        <taxon>Eukaryota</taxon>
        <taxon>Fungi</taxon>
        <taxon>Dikarya</taxon>
        <taxon>Ascomycota</taxon>
        <taxon>Pezizomycotina</taxon>
        <taxon>Sordariomycetes</taxon>
        <taxon>Sordariomycetidae</taxon>
        <taxon>Sordariales</taxon>
        <taxon>Chaetomiaceae</taxon>
        <taxon>Canariomyces</taxon>
    </lineage>
</organism>
<accession>A0AAN6TJU3</accession>
<protein>
    <recommendedName>
        <fullName evidence="9">Deacetylase complex subunit</fullName>
    </recommendedName>
</protein>
<name>A0AAN6TJU3_9PEZI</name>
<dbReference type="InterPro" id="IPR013907">
    <property type="entry name" value="Sds3"/>
</dbReference>
<comment type="caution">
    <text evidence="7">The sequence shown here is derived from an EMBL/GenBank/DDBJ whole genome shotgun (WGS) entry which is preliminary data.</text>
</comment>
<keyword evidence="4" id="KW-0804">Transcription</keyword>
<dbReference type="PANTHER" id="PTHR21964">
    <property type="entry name" value="BREAST CANCER METASTASIS-SUPPRESSOR 1"/>
    <property type="match status" value="1"/>
</dbReference>
<evidence type="ECO:0000313" key="8">
    <source>
        <dbReference type="Proteomes" id="UP001302812"/>
    </source>
</evidence>
<dbReference type="SMART" id="SM01401">
    <property type="entry name" value="Sds3"/>
    <property type="match status" value="1"/>
</dbReference>
<dbReference type="GO" id="GO:0005654">
    <property type="term" value="C:nucleoplasm"/>
    <property type="evidence" value="ECO:0007669"/>
    <property type="project" value="UniProtKB-ARBA"/>
</dbReference>
<dbReference type="Pfam" id="PF08598">
    <property type="entry name" value="Sds3"/>
    <property type="match status" value="1"/>
</dbReference>
<evidence type="ECO:0000256" key="2">
    <source>
        <dbReference type="ARBA" id="ARBA00022491"/>
    </source>
</evidence>